<comment type="subcellular location">
    <subcellularLocation>
        <location evidence="2">Membrane</location>
        <topology evidence="2">Multi-pass membrane protein</topology>
    </subcellularLocation>
</comment>
<dbReference type="InterPro" id="IPR036097">
    <property type="entry name" value="HisK_dim/P_sf"/>
</dbReference>
<keyword evidence="12 13" id="KW-0472">Membrane</keyword>
<dbReference type="Pfam" id="PF02518">
    <property type="entry name" value="HATPase_c"/>
    <property type="match status" value="1"/>
</dbReference>
<evidence type="ECO:0000256" key="8">
    <source>
        <dbReference type="ARBA" id="ARBA00022777"/>
    </source>
</evidence>
<dbReference type="GO" id="GO:0000155">
    <property type="term" value="F:phosphorelay sensor kinase activity"/>
    <property type="evidence" value="ECO:0007669"/>
    <property type="project" value="InterPro"/>
</dbReference>
<accession>A0A562Q3E0</accession>
<evidence type="ECO:0000256" key="7">
    <source>
        <dbReference type="ARBA" id="ARBA00022741"/>
    </source>
</evidence>
<keyword evidence="5" id="KW-0808">Transferase</keyword>
<dbReference type="InterPro" id="IPR050428">
    <property type="entry name" value="TCS_sensor_his_kinase"/>
</dbReference>
<dbReference type="SMART" id="SM00387">
    <property type="entry name" value="HATPase_c"/>
    <property type="match status" value="1"/>
</dbReference>
<feature type="transmembrane region" description="Helical" evidence="13">
    <location>
        <begin position="156"/>
        <end position="174"/>
    </location>
</feature>
<evidence type="ECO:0000256" key="5">
    <source>
        <dbReference type="ARBA" id="ARBA00022679"/>
    </source>
</evidence>
<feature type="domain" description="Histidine kinase" evidence="14">
    <location>
        <begin position="235"/>
        <end position="451"/>
    </location>
</feature>
<evidence type="ECO:0000256" key="4">
    <source>
        <dbReference type="ARBA" id="ARBA00022553"/>
    </source>
</evidence>
<evidence type="ECO:0000313" key="18">
    <source>
        <dbReference type="Proteomes" id="UP000315112"/>
    </source>
</evidence>
<evidence type="ECO:0000256" key="12">
    <source>
        <dbReference type="ARBA" id="ARBA00023136"/>
    </source>
</evidence>
<evidence type="ECO:0000256" key="2">
    <source>
        <dbReference type="ARBA" id="ARBA00004141"/>
    </source>
</evidence>
<evidence type="ECO:0000313" key="17">
    <source>
        <dbReference type="EMBL" id="TWI51255.1"/>
    </source>
</evidence>
<name>A0A562Q3E0_9BURK</name>
<evidence type="ECO:0000256" key="3">
    <source>
        <dbReference type="ARBA" id="ARBA00012438"/>
    </source>
</evidence>
<keyword evidence="9" id="KW-0067">ATP-binding</keyword>
<evidence type="ECO:0000313" key="16">
    <source>
        <dbReference type="EMBL" id="QGZ41312.1"/>
    </source>
</evidence>
<dbReference type="InterPro" id="IPR003661">
    <property type="entry name" value="HisK_dim/P_dom"/>
</dbReference>
<keyword evidence="8 17" id="KW-0418">Kinase</keyword>
<dbReference type="Proteomes" id="UP000315112">
    <property type="component" value="Unassembled WGS sequence"/>
</dbReference>
<keyword evidence="7" id="KW-0547">Nucleotide-binding</keyword>
<dbReference type="PANTHER" id="PTHR45436:SF14">
    <property type="entry name" value="SENSOR PROTEIN QSEC"/>
    <property type="match status" value="1"/>
</dbReference>
<keyword evidence="11" id="KW-0902">Two-component regulatory system</keyword>
<keyword evidence="6 13" id="KW-0812">Transmembrane</keyword>
<dbReference type="CDD" id="cd00082">
    <property type="entry name" value="HisKA"/>
    <property type="match status" value="1"/>
</dbReference>
<dbReference type="SUPFAM" id="SSF55874">
    <property type="entry name" value="ATPase domain of HSP90 chaperone/DNA topoisomerase II/histidine kinase"/>
    <property type="match status" value="1"/>
</dbReference>
<keyword evidence="10 13" id="KW-1133">Transmembrane helix</keyword>
<gene>
    <name evidence="16" type="ORF">GO485_21105</name>
    <name evidence="17" type="ORF">IP92_00239</name>
</gene>
<feature type="domain" description="HAMP" evidence="15">
    <location>
        <begin position="175"/>
        <end position="227"/>
    </location>
</feature>
<dbReference type="OrthoDB" id="8583694at2"/>
<evidence type="ECO:0000256" key="6">
    <source>
        <dbReference type="ARBA" id="ARBA00022692"/>
    </source>
</evidence>
<proteinExistence type="predicted"/>
<dbReference type="Gene3D" id="3.30.565.10">
    <property type="entry name" value="Histidine kinase-like ATPase, C-terminal domain"/>
    <property type="match status" value="1"/>
</dbReference>
<keyword evidence="19" id="KW-1185">Reference proteome</keyword>
<dbReference type="InterPro" id="IPR005467">
    <property type="entry name" value="His_kinase_dom"/>
</dbReference>
<dbReference type="SUPFAM" id="SSF47384">
    <property type="entry name" value="Homodimeric domain of signal transducing histidine kinase"/>
    <property type="match status" value="1"/>
</dbReference>
<dbReference type="EMBL" id="CP046904">
    <property type="protein sequence ID" value="QGZ41312.1"/>
    <property type="molecule type" value="Genomic_DNA"/>
</dbReference>
<evidence type="ECO:0000256" key="13">
    <source>
        <dbReference type="SAM" id="Phobius"/>
    </source>
</evidence>
<dbReference type="CDD" id="cd00075">
    <property type="entry name" value="HATPase"/>
    <property type="match status" value="1"/>
</dbReference>
<evidence type="ECO:0000256" key="11">
    <source>
        <dbReference type="ARBA" id="ARBA00023012"/>
    </source>
</evidence>
<sequence length="462" mass="49499">MKARSLNLRLILVVIGAIALCCTGMLVAVLSQFYEGRTADKNLALMATRLLSTLPADADRAGLREAGLQPRAAPSVAADALVFQIWVDGRLVAATPGAPDAPLVASFADGLASTVVLGKRWRAYSATDKTGRVTVQVGNAHAILDGYMRNSVRHGLILISVLVVIVSATIWLATRSVFRPVLALSAAMRHRSRFDLTPLPLDGLPRELHPFVASFNDLLRQLDEAVEDERRFIGDAAHELRTPLSAVQAQAEIALQAADPEDKQVALRKLLVVAGRSTRLSEQLLDLARINAGARAHQRAQVDLALLVEHVAQEFEVSASRSGRALYLDVHPCPICCDVDEIGILLRNLLHNALRYTPQGGSVLVRCRHAPAAKGAGIYLEVSDDGPGVPLAERDAIFERFYRAAGSTVRGSGIGLSLVASIARSHAATIEMDTGLDGRGLTVRVVFPGVAPAARRHALKKS</sequence>
<dbReference type="GO" id="GO:0005524">
    <property type="term" value="F:ATP binding"/>
    <property type="evidence" value="ECO:0007669"/>
    <property type="project" value="UniProtKB-KW"/>
</dbReference>
<dbReference type="InterPro" id="IPR004358">
    <property type="entry name" value="Sig_transdc_His_kin-like_C"/>
</dbReference>
<dbReference type="InterPro" id="IPR003660">
    <property type="entry name" value="HAMP_dom"/>
</dbReference>
<dbReference type="PANTHER" id="PTHR45436">
    <property type="entry name" value="SENSOR HISTIDINE KINASE YKOH"/>
    <property type="match status" value="1"/>
</dbReference>
<reference evidence="17 18" key="1">
    <citation type="journal article" date="2015" name="Stand. Genomic Sci.">
        <title>Genomic Encyclopedia of Bacterial and Archaeal Type Strains, Phase III: the genomes of soil and plant-associated and newly described type strains.</title>
        <authorList>
            <person name="Whitman W.B."/>
            <person name="Woyke T."/>
            <person name="Klenk H.P."/>
            <person name="Zhou Y."/>
            <person name="Lilburn T.G."/>
            <person name="Beck B.J."/>
            <person name="De Vos P."/>
            <person name="Vandamme P."/>
            <person name="Eisen J.A."/>
            <person name="Garrity G."/>
            <person name="Hugenholtz P."/>
            <person name="Kyrpides N.C."/>
        </authorList>
    </citation>
    <scope>NUCLEOTIDE SEQUENCE [LARGE SCALE GENOMIC DNA]</scope>
    <source>
        <strain evidence="17 18">CGMCC 1.10685</strain>
    </source>
</reference>
<dbReference type="SMART" id="SM00388">
    <property type="entry name" value="HisKA"/>
    <property type="match status" value="1"/>
</dbReference>
<dbReference type="Proteomes" id="UP000437862">
    <property type="component" value="Chromosome"/>
</dbReference>
<dbReference type="GO" id="GO:0005886">
    <property type="term" value="C:plasma membrane"/>
    <property type="evidence" value="ECO:0007669"/>
    <property type="project" value="TreeGrafter"/>
</dbReference>
<dbReference type="Gene3D" id="1.10.287.130">
    <property type="match status" value="1"/>
</dbReference>
<evidence type="ECO:0000256" key="1">
    <source>
        <dbReference type="ARBA" id="ARBA00000085"/>
    </source>
</evidence>
<dbReference type="InterPro" id="IPR036890">
    <property type="entry name" value="HATPase_C_sf"/>
</dbReference>
<dbReference type="EMBL" id="VLKW01000001">
    <property type="protein sequence ID" value="TWI51255.1"/>
    <property type="molecule type" value="Genomic_DNA"/>
</dbReference>
<dbReference type="AlphaFoldDB" id="A0A562Q3E0"/>
<protein>
    <recommendedName>
        <fullName evidence="3">histidine kinase</fullName>
        <ecNumber evidence="3">2.7.13.3</ecNumber>
    </recommendedName>
</protein>
<dbReference type="PROSITE" id="PS50885">
    <property type="entry name" value="HAMP"/>
    <property type="match status" value="1"/>
</dbReference>
<evidence type="ECO:0000313" key="19">
    <source>
        <dbReference type="Proteomes" id="UP000437862"/>
    </source>
</evidence>
<evidence type="ECO:0000259" key="14">
    <source>
        <dbReference type="PROSITE" id="PS50109"/>
    </source>
</evidence>
<dbReference type="RefSeq" id="WP_145872702.1">
    <property type="nucleotide sequence ID" value="NZ_CP046904.1"/>
</dbReference>
<comment type="catalytic activity">
    <reaction evidence="1">
        <text>ATP + protein L-histidine = ADP + protein N-phospho-L-histidine.</text>
        <dbReference type="EC" id="2.7.13.3"/>
    </reaction>
</comment>
<reference evidence="16 19" key="3">
    <citation type="submission" date="2019-12" db="EMBL/GenBank/DDBJ databases">
        <title>Draft Genome Sequences of Six Type Strains of the Genus Massilia.</title>
        <authorList>
            <person name="Miess H."/>
            <person name="Frediansyah A."/>
            <person name="Goeker M."/>
            <person name="Gross H."/>
        </authorList>
    </citation>
    <scope>NUCLEOTIDE SEQUENCE [LARGE SCALE GENOMIC DNA]</scope>
    <source>
        <strain evidence="16 19">DSM 26639</strain>
    </source>
</reference>
<evidence type="ECO:0000256" key="9">
    <source>
        <dbReference type="ARBA" id="ARBA00022840"/>
    </source>
</evidence>
<feature type="transmembrane region" description="Helical" evidence="13">
    <location>
        <begin position="6"/>
        <end position="30"/>
    </location>
</feature>
<organism evidence="17 18">
    <name type="scientific">Pseudoduganella flava</name>
    <dbReference type="NCBI Taxonomy" id="871742"/>
    <lineage>
        <taxon>Bacteria</taxon>
        <taxon>Pseudomonadati</taxon>
        <taxon>Pseudomonadota</taxon>
        <taxon>Betaproteobacteria</taxon>
        <taxon>Burkholderiales</taxon>
        <taxon>Oxalobacteraceae</taxon>
        <taxon>Telluria group</taxon>
        <taxon>Pseudoduganella</taxon>
    </lineage>
</organism>
<dbReference type="PRINTS" id="PR00344">
    <property type="entry name" value="BCTRLSENSOR"/>
</dbReference>
<dbReference type="Pfam" id="PF00512">
    <property type="entry name" value="HisKA"/>
    <property type="match status" value="1"/>
</dbReference>
<reference evidence="17" key="2">
    <citation type="submission" date="2019-07" db="EMBL/GenBank/DDBJ databases">
        <authorList>
            <person name="Whitman W."/>
            <person name="Huntemann M."/>
            <person name="Clum A."/>
            <person name="Pillay M."/>
            <person name="Palaniappan K."/>
            <person name="Varghese N."/>
            <person name="Mikhailova N."/>
            <person name="Stamatis D."/>
            <person name="Reddy T."/>
            <person name="Daum C."/>
            <person name="Shapiro N."/>
            <person name="Ivanova N."/>
            <person name="Kyrpides N."/>
            <person name="Woyke T."/>
        </authorList>
    </citation>
    <scope>NUCLEOTIDE SEQUENCE</scope>
    <source>
        <strain evidence="17">CGMCC 1.10685</strain>
    </source>
</reference>
<dbReference type="Gene3D" id="6.10.340.10">
    <property type="match status" value="1"/>
</dbReference>
<evidence type="ECO:0000256" key="10">
    <source>
        <dbReference type="ARBA" id="ARBA00022989"/>
    </source>
</evidence>
<keyword evidence="4" id="KW-0597">Phosphoprotein</keyword>
<evidence type="ECO:0000259" key="15">
    <source>
        <dbReference type="PROSITE" id="PS50885"/>
    </source>
</evidence>
<dbReference type="EC" id="2.7.13.3" evidence="3"/>
<dbReference type="PROSITE" id="PS50109">
    <property type="entry name" value="HIS_KIN"/>
    <property type="match status" value="1"/>
</dbReference>
<dbReference type="InterPro" id="IPR003594">
    <property type="entry name" value="HATPase_dom"/>
</dbReference>